<name>A0ABV5WP50_9BACI</name>
<proteinExistence type="predicted"/>
<dbReference type="PANTHER" id="PTHR10587:SF125">
    <property type="entry name" value="POLYSACCHARIDE DEACETYLASE YHEN-RELATED"/>
    <property type="match status" value="1"/>
</dbReference>
<protein>
    <submittedName>
        <fullName evidence="2">Polysaccharide deacetylase family protein</fullName>
        <ecNumber evidence="2">3.-.-.-</ecNumber>
    </submittedName>
</protein>
<dbReference type="EMBL" id="JBHMAF010000196">
    <property type="protein sequence ID" value="MFB9762095.1"/>
    <property type="molecule type" value="Genomic_DNA"/>
</dbReference>
<dbReference type="InterPro" id="IPR050248">
    <property type="entry name" value="Polysacc_deacetylase_ArnD"/>
</dbReference>
<accession>A0ABV5WP50</accession>
<dbReference type="Pfam" id="PF01522">
    <property type="entry name" value="Polysacc_deac_1"/>
    <property type="match status" value="1"/>
</dbReference>
<keyword evidence="2" id="KW-0378">Hydrolase</keyword>
<organism evidence="2 3">
    <name type="scientific">Ectobacillus funiculus</name>
    <dbReference type="NCBI Taxonomy" id="137993"/>
    <lineage>
        <taxon>Bacteria</taxon>
        <taxon>Bacillati</taxon>
        <taxon>Bacillota</taxon>
        <taxon>Bacilli</taxon>
        <taxon>Bacillales</taxon>
        <taxon>Bacillaceae</taxon>
        <taxon>Ectobacillus</taxon>
    </lineage>
</organism>
<gene>
    <name evidence="2" type="ORF">ACFFMS_28110</name>
</gene>
<evidence type="ECO:0000313" key="3">
    <source>
        <dbReference type="Proteomes" id="UP001589609"/>
    </source>
</evidence>
<evidence type="ECO:0000313" key="2">
    <source>
        <dbReference type="EMBL" id="MFB9762095.1"/>
    </source>
</evidence>
<sequence length="273" mass="30614">MADFRIPRLRRRVKRALVVTAGVGIAFTGFFFARSFSSSAKAVSEQIRTVQPVSELPMLAAAKQVPEKYNGQVRKIAYLTFDDGPNEYTESLLNILKSNGVQATFFMIGAQIPSHKDSINRLVAEGNYPALHSMTHNYQKLYNEGQIVNEMKQAQAILQEATGIHSDLTRCPYGSMPGLTSALRDQMAAAGLKEWDWTIDSLDWKLANNPNGIVQNVLTQSSRNLEVILLHEKKQTVQVLPEIIAGLRSEGYEFEVYDPAAHFSVNFWHDNRL</sequence>
<reference evidence="2 3" key="1">
    <citation type="submission" date="2024-09" db="EMBL/GenBank/DDBJ databases">
        <authorList>
            <person name="Sun Q."/>
            <person name="Mori K."/>
        </authorList>
    </citation>
    <scope>NUCLEOTIDE SEQUENCE [LARGE SCALE GENOMIC DNA]</scope>
    <source>
        <strain evidence="2 3">JCM 11201</strain>
    </source>
</reference>
<dbReference type="InterPro" id="IPR002509">
    <property type="entry name" value="NODB_dom"/>
</dbReference>
<dbReference type="PANTHER" id="PTHR10587">
    <property type="entry name" value="GLYCOSYL TRANSFERASE-RELATED"/>
    <property type="match status" value="1"/>
</dbReference>
<evidence type="ECO:0000259" key="1">
    <source>
        <dbReference type="PROSITE" id="PS51677"/>
    </source>
</evidence>
<dbReference type="SUPFAM" id="SSF88713">
    <property type="entry name" value="Glycoside hydrolase/deacetylase"/>
    <property type="match status" value="1"/>
</dbReference>
<dbReference type="InterPro" id="IPR011330">
    <property type="entry name" value="Glyco_hydro/deAcase_b/a-brl"/>
</dbReference>
<dbReference type="CDD" id="cd10944">
    <property type="entry name" value="CE4_SmPgdA_like"/>
    <property type="match status" value="1"/>
</dbReference>
<feature type="domain" description="NodB homology" evidence="1">
    <location>
        <begin position="75"/>
        <end position="255"/>
    </location>
</feature>
<dbReference type="PROSITE" id="PS51677">
    <property type="entry name" value="NODB"/>
    <property type="match status" value="1"/>
</dbReference>
<dbReference type="RefSeq" id="WP_379952099.1">
    <property type="nucleotide sequence ID" value="NZ_JBHMAF010000196.1"/>
</dbReference>
<dbReference type="GO" id="GO:0016787">
    <property type="term" value="F:hydrolase activity"/>
    <property type="evidence" value="ECO:0007669"/>
    <property type="project" value="UniProtKB-KW"/>
</dbReference>
<dbReference type="Gene3D" id="3.20.20.370">
    <property type="entry name" value="Glycoside hydrolase/deacetylase"/>
    <property type="match status" value="1"/>
</dbReference>
<dbReference type="EC" id="3.-.-.-" evidence="2"/>
<keyword evidence="3" id="KW-1185">Reference proteome</keyword>
<comment type="caution">
    <text evidence="2">The sequence shown here is derived from an EMBL/GenBank/DDBJ whole genome shotgun (WGS) entry which is preliminary data.</text>
</comment>
<dbReference type="Proteomes" id="UP001589609">
    <property type="component" value="Unassembled WGS sequence"/>
</dbReference>